<feature type="region of interest" description="Disordered" evidence="1">
    <location>
        <begin position="48"/>
        <end position="80"/>
    </location>
</feature>
<evidence type="ECO:0000313" key="3">
    <source>
        <dbReference type="Proteomes" id="UP001144397"/>
    </source>
</evidence>
<comment type="caution">
    <text evidence="2">The sequence shown here is derived from an EMBL/GenBank/DDBJ whole genome shotgun (WGS) entry which is preliminary data.</text>
</comment>
<name>A0A9W6CL43_XANFL</name>
<dbReference type="EMBL" id="BSDO01000002">
    <property type="protein sequence ID" value="GLI21747.1"/>
    <property type="molecule type" value="Genomic_DNA"/>
</dbReference>
<accession>A0A9W6CL43</accession>
<feature type="compositionally biased region" description="Basic and acidic residues" evidence="1">
    <location>
        <begin position="48"/>
        <end position="62"/>
    </location>
</feature>
<dbReference type="Proteomes" id="UP001144397">
    <property type="component" value="Unassembled WGS sequence"/>
</dbReference>
<proteinExistence type="predicted"/>
<gene>
    <name evidence="2" type="ORF">XFLAVUS301_14210</name>
</gene>
<evidence type="ECO:0000313" key="2">
    <source>
        <dbReference type="EMBL" id="GLI21747.1"/>
    </source>
</evidence>
<dbReference type="AlphaFoldDB" id="A0A9W6CL43"/>
<evidence type="ECO:0000256" key="1">
    <source>
        <dbReference type="SAM" id="MobiDB-lite"/>
    </source>
</evidence>
<organism evidence="2 3">
    <name type="scientific">Xanthobacter flavus</name>
    <dbReference type="NCBI Taxonomy" id="281"/>
    <lineage>
        <taxon>Bacteria</taxon>
        <taxon>Pseudomonadati</taxon>
        <taxon>Pseudomonadota</taxon>
        <taxon>Alphaproteobacteria</taxon>
        <taxon>Hyphomicrobiales</taxon>
        <taxon>Xanthobacteraceae</taxon>
        <taxon>Xanthobacter</taxon>
    </lineage>
</organism>
<protein>
    <submittedName>
        <fullName evidence="2">Uncharacterized protein</fullName>
    </submittedName>
</protein>
<sequence length="80" mass="8883">MLRDKGVHQRSACRSVAHVEDVGGHDDSLRLEIRAGLIQARRIAREDRNRTTPFSKDFRHAEANAARSAADDGEGPFRGT</sequence>
<reference evidence="2" key="1">
    <citation type="submission" date="2022-12" db="EMBL/GenBank/DDBJ databases">
        <title>Reference genome sequencing for broad-spectrum identification of bacterial and archaeal isolates by mass spectrometry.</title>
        <authorList>
            <person name="Sekiguchi Y."/>
            <person name="Tourlousse D.M."/>
        </authorList>
    </citation>
    <scope>NUCLEOTIDE SEQUENCE</scope>
    <source>
        <strain evidence="2">301</strain>
    </source>
</reference>